<feature type="transmembrane region" description="Helical" evidence="2">
    <location>
        <begin position="172"/>
        <end position="191"/>
    </location>
</feature>
<evidence type="ECO:0000259" key="3">
    <source>
        <dbReference type="Pfam" id="PF18142"/>
    </source>
</evidence>
<dbReference type="OrthoDB" id="5398270at2759"/>
<dbReference type="PANTHER" id="PTHR38793:SF1">
    <property type="entry name" value="SMODS AND SLOG-ASSOCIATING 2TM EFFECTOR DOMAIN-CONTAINING PROTEIN"/>
    <property type="match status" value="1"/>
</dbReference>
<dbReference type="Proteomes" id="UP000431533">
    <property type="component" value="Unassembled WGS sequence"/>
</dbReference>
<reference evidence="4 5" key="1">
    <citation type="submission" date="2018-05" db="EMBL/GenBank/DDBJ databases">
        <title>Genome sequencing and assembly of the regulated plant pathogen Lachnellula willkommii and related sister species for the development of diagnostic species identification markers.</title>
        <authorList>
            <person name="Giroux E."/>
            <person name="Bilodeau G."/>
        </authorList>
    </citation>
    <scope>NUCLEOTIDE SEQUENCE [LARGE SCALE GENOMIC DNA]</scope>
    <source>
        <strain evidence="4 5">CBS 185.66</strain>
    </source>
</reference>
<dbReference type="EMBL" id="QGMH01000177">
    <property type="protein sequence ID" value="TVY23501.1"/>
    <property type="molecule type" value="Genomic_DNA"/>
</dbReference>
<gene>
    <name evidence="4" type="ORF">LHYA1_G007421</name>
</gene>
<organism evidence="4 5">
    <name type="scientific">Lachnellula hyalina</name>
    <dbReference type="NCBI Taxonomy" id="1316788"/>
    <lineage>
        <taxon>Eukaryota</taxon>
        <taxon>Fungi</taxon>
        <taxon>Dikarya</taxon>
        <taxon>Ascomycota</taxon>
        <taxon>Pezizomycotina</taxon>
        <taxon>Leotiomycetes</taxon>
        <taxon>Helotiales</taxon>
        <taxon>Lachnaceae</taxon>
        <taxon>Lachnellula</taxon>
    </lineage>
</organism>
<keyword evidence="5" id="KW-1185">Reference proteome</keyword>
<sequence length="274" mass="29733">MLVSMTSVPSAPFRAKLLGGSVSYLQQALRSSYIFKPPTILYTCTPVTMADLKPPTSTTPSIATSTAPHMESPLPDRHYNITRLSDADLAIVCHAIGASSSVESQALLHPTSKMYPPKGIPDGLYRDVIRARVNCQYSYYVSAALVNTSMVFQLLLGAALTALGSRANGQELAITLLAAANTVIAGLLALLHNSGLPDRFQKDWNEYDEVESFLKELMETGIVKRGMTREDVVENCFAKFRRAKACVYNNRPSTYTASSESGTNSPQQVAPHLA</sequence>
<dbReference type="RefSeq" id="XP_031002289.1">
    <property type="nucleotide sequence ID" value="XM_031152350.1"/>
</dbReference>
<keyword evidence="2" id="KW-0472">Membrane</keyword>
<feature type="transmembrane region" description="Helical" evidence="2">
    <location>
        <begin position="139"/>
        <end position="160"/>
    </location>
</feature>
<dbReference type="NCBIfam" id="NF033635">
    <property type="entry name" value="SLATT_fungal"/>
    <property type="match status" value="1"/>
</dbReference>
<feature type="domain" description="SMODS and SLOG-associating 2TM effector" evidence="3">
    <location>
        <begin position="128"/>
        <end position="245"/>
    </location>
</feature>
<evidence type="ECO:0000313" key="5">
    <source>
        <dbReference type="Proteomes" id="UP000431533"/>
    </source>
</evidence>
<comment type="caution">
    <text evidence="4">The sequence shown here is derived from an EMBL/GenBank/DDBJ whole genome shotgun (WGS) entry which is preliminary data.</text>
</comment>
<evidence type="ECO:0000256" key="2">
    <source>
        <dbReference type="SAM" id="Phobius"/>
    </source>
</evidence>
<accession>A0A8H8TY17</accession>
<dbReference type="AlphaFoldDB" id="A0A8H8TY17"/>
<keyword evidence="2" id="KW-1133">Transmembrane helix</keyword>
<dbReference type="Pfam" id="PF18142">
    <property type="entry name" value="SLATT_fungal"/>
    <property type="match status" value="1"/>
</dbReference>
<proteinExistence type="predicted"/>
<evidence type="ECO:0000313" key="4">
    <source>
        <dbReference type="EMBL" id="TVY23501.1"/>
    </source>
</evidence>
<dbReference type="GeneID" id="41987619"/>
<feature type="compositionally biased region" description="Polar residues" evidence="1">
    <location>
        <begin position="255"/>
        <end position="268"/>
    </location>
</feature>
<feature type="region of interest" description="Disordered" evidence="1">
    <location>
        <begin position="255"/>
        <end position="274"/>
    </location>
</feature>
<keyword evidence="2" id="KW-0812">Transmembrane</keyword>
<dbReference type="InterPro" id="IPR041622">
    <property type="entry name" value="SLATT_fungi"/>
</dbReference>
<dbReference type="PANTHER" id="PTHR38793">
    <property type="entry name" value="SLATT_FUNGAL DOMAIN-CONTAINING PROTEIN-RELATED"/>
    <property type="match status" value="1"/>
</dbReference>
<name>A0A8H8TY17_9HELO</name>
<protein>
    <recommendedName>
        <fullName evidence="3">SMODS and SLOG-associating 2TM effector domain-containing protein</fullName>
    </recommendedName>
</protein>
<evidence type="ECO:0000256" key="1">
    <source>
        <dbReference type="SAM" id="MobiDB-lite"/>
    </source>
</evidence>